<dbReference type="PANTHER" id="PTHR43272:SF11">
    <property type="entry name" value="AMP-DEPENDENT SYNTHETASE_LIGASE DOMAIN-CONTAINING PROTEIN"/>
    <property type="match status" value="1"/>
</dbReference>
<dbReference type="GO" id="GO:0016020">
    <property type="term" value="C:membrane"/>
    <property type="evidence" value="ECO:0007669"/>
    <property type="project" value="TreeGrafter"/>
</dbReference>
<dbReference type="SUPFAM" id="SSF56801">
    <property type="entry name" value="Acetyl-CoA synthetase-like"/>
    <property type="match status" value="1"/>
</dbReference>
<dbReference type="VEuPathDB" id="FungiDB:P168DRAFT_264867"/>
<keyword evidence="1" id="KW-1133">Transmembrane helix</keyword>
<dbReference type="GO" id="GO:0004467">
    <property type="term" value="F:long-chain fatty acid-CoA ligase activity"/>
    <property type="evidence" value="ECO:0007669"/>
    <property type="project" value="TreeGrafter"/>
</dbReference>
<evidence type="ECO:0000256" key="1">
    <source>
        <dbReference type="SAM" id="Phobius"/>
    </source>
</evidence>
<keyword evidence="1" id="KW-0812">Transmembrane</keyword>
<organism evidence="2 3">
    <name type="scientific">Aspergillus campestris (strain IBT 28561)</name>
    <dbReference type="NCBI Taxonomy" id="1392248"/>
    <lineage>
        <taxon>Eukaryota</taxon>
        <taxon>Fungi</taxon>
        <taxon>Dikarya</taxon>
        <taxon>Ascomycota</taxon>
        <taxon>Pezizomycotina</taxon>
        <taxon>Eurotiomycetes</taxon>
        <taxon>Eurotiomycetidae</taxon>
        <taxon>Eurotiales</taxon>
        <taxon>Aspergillaceae</taxon>
        <taxon>Aspergillus</taxon>
        <taxon>Aspergillus subgen. Circumdati</taxon>
    </lineage>
</organism>
<dbReference type="InterPro" id="IPR042099">
    <property type="entry name" value="ANL_N_sf"/>
</dbReference>
<keyword evidence="1" id="KW-0472">Membrane</keyword>
<feature type="transmembrane region" description="Helical" evidence="1">
    <location>
        <begin position="22"/>
        <end position="42"/>
    </location>
</feature>
<dbReference type="RefSeq" id="XP_024694896.1">
    <property type="nucleotide sequence ID" value="XM_024834883.1"/>
</dbReference>
<dbReference type="Proteomes" id="UP000234254">
    <property type="component" value="Unassembled WGS sequence"/>
</dbReference>
<evidence type="ECO:0000313" key="3">
    <source>
        <dbReference type="Proteomes" id="UP000234254"/>
    </source>
</evidence>
<dbReference type="PANTHER" id="PTHR43272">
    <property type="entry name" value="LONG-CHAIN-FATTY-ACID--COA LIGASE"/>
    <property type="match status" value="1"/>
</dbReference>
<dbReference type="EMBL" id="MSFM01000003">
    <property type="protein sequence ID" value="PKY06302.1"/>
    <property type="molecule type" value="Genomic_DNA"/>
</dbReference>
<dbReference type="Gene3D" id="3.40.50.12780">
    <property type="entry name" value="N-terminal domain of ligase-like"/>
    <property type="match status" value="1"/>
</dbReference>
<gene>
    <name evidence="2" type="ORF">P168DRAFT_264867</name>
</gene>
<dbReference type="OrthoDB" id="4138492at2759"/>
<protein>
    <recommendedName>
        <fullName evidence="4">AMP-dependent synthetase/ligase domain-containing protein</fullName>
    </recommendedName>
</protein>
<dbReference type="AlphaFoldDB" id="A0A2I1D8V0"/>
<dbReference type="GeneID" id="36542407"/>
<proteinExistence type="predicted"/>
<evidence type="ECO:0000313" key="2">
    <source>
        <dbReference type="EMBL" id="PKY06302.1"/>
    </source>
</evidence>
<evidence type="ECO:0008006" key="4">
    <source>
        <dbReference type="Google" id="ProtNLM"/>
    </source>
</evidence>
<dbReference type="GO" id="GO:0005783">
    <property type="term" value="C:endoplasmic reticulum"/>
    <property type="evidence" value="ECO:0007669"/>
    <property type="project" value="TreeGrafter"/>
</dbReference>
<name>A0A2I1D8V0_ASPC2</name>
<accession>A0A2I1D8V0</accession>
<reference evidence="2" key="1">
    <citation type="submission" date="2016-12" db="EMBL/GenBank/DDBJ databases">
        <title>The genomes of Aspergillus section Nigri reveals drivers in fungal speciation.</title>
        <authorList>
            <consortium name="DOE Joint Genome Institute"/>
            <person name="Vesth T.C."/>
            <person name="Nybo J."/>
            <person name="Theobald S."/>
            <person name="Brandl J."/>
            <person name="Frisvad J.C."/>
            <person name="Nielsen K.F."/>
            <person name="Lyhne E.K."/>
            <person name="Kogle M.E."/>
            <person name="Kuo A."/>
            <person name="Riley R."/>
            <person name="Clum A."/>
            <person name="Nolan M."/>
            <person name="Lipzen A."/>
            <person name="Salamov A."/>
            <person name="Henrissat B."/>
            <person name="Wiebenga A."/>
            <person name="De vries R.P."/>
            <person name="Grigoriev I.V."/>
            <person name="Mortensen U.H."/>
            <person name="Andersen M.R."/>
            <person name="Baker S.E."/>
        </authorList>
    </citation>
    <scope>NUCLEOTIDE SEQUENCE</scope>
    <source>
        <strain evidence="2">IBT 28561</strain>
    </source>
</reference>
<comment type="caution">
    <text evidence="2">The sequence shown here is derived from an EMBL/GenBank/DDBJ whole genome shotgun (WGS) entry which is preliminary data.</text>
</comment>
<keyword evidence="3" id="KW-1185">Reference proteome</keyword>
<sequence>MDANKSLLESLDAVVADAFADWNIYSTLIAGGIVTFLVWSFVTSKDPDIHPFLLARQSTAFPVRRSGESAPYRSLETPHGFPLRSGLNVKDPGAPKWTTGRKGDLRDVWRAAVRGALDDEGKLTGKQGKIYTVLGRKAIEHSLDQVTQEINVIGRFLQEARTKTMAVCLTDSMELLAAIFAGAFYGFKVVLIPHNLKAQDLSNLLQRAQADTLIAEAGALDLSLVAKNNRQLSQVVWVAKVGSRHMDWNEVPEDVKGSLDVTVWHDLVDAKRDLAGLEVPSWDSSSPSPSVTTVWPSASGVGEFIEFQPENLVAAIAGLLFSLPRTQRFNSNDLVLSIDSMSRSYPLCQIMAAIFAGASVALNSVAGEGVDFALATVGVSPTVIIASSRTMSQYHDKFMEPHSGIISSIARWLQVRNLEAGVMPSHGLLSQLANIGPTAELSLDKLRLLCISHRADADPQDRLTCGQLTDLRIFTGARVVYALTGPGVAGAISQTNIFDYRRFLGPNHFGAPLSSVEVLLTDIPSDEKFEGKITVSGPAVISGTVTLPARGHIRDDHTLELVA</sequence>